<name>A0A497U975_9FLAO</name>
<keyword evidence="6" id="KW-1185">Reference proteome</keyword>
<dbReference type="Proteomes" id="UP000275027">
    <property type="component" value="Unassembled WGS sequence"/>
</dbReference>
<dbReference type="InterPro" id="IPR050546">
    <property type="entry name" value="Glycosyl_Hydrlase_16"/>
</dbReference>
<organism evidence="5 7">
    <name type="scientific">Flavobacterium lindanitolerans</name>
    <dbReference type="NCBI Taxonomy" id="428988"/>
    <lineage>
        <taxon>Bacteria</taxon>
        <taxon>Pseudomonadati</taxon>
        <taxon>Bacteroidota</taxon>
        <taxon>Flavobacteriia</taxon>
        <taxon>Flavobacteriales</taxon>
        <taxon>Flavobacteriaceae</taxon>
        <taxon>Flavobacterium</taxon>
    </lineage>
</organism>
<reference evidence="5 7" key="2">
    <citation type="submission" date="2018-10" db="EMBL/GenBank/DDBJ databases">
        <title>Genomic Encyclopedia of Archaeal and Bacterial Type Strains, Phase II (KMG-II): from individual species to whole genera.</title>
        <authorList>
            <person name="Goeker M."/>
        </authorList>
    </citation>
    <scope>NUCLEOTIDE SEQUENCE [LARGE SCALE GENOMIC DNA]</scope>
    <source>
        <strain evidence="5 7">DSM 21886</strain>
    </source>
</reference>
<dbReference type="Pfam" id="PF00722">
    <property type="entry name" value="Glyco_hydro_16"/>
    <property type="match status" value="1"/>
</dbReference>
<comment type="similarity">
    <text evidence="1">Belongs to the glycosyl hydrolase 16 family.</text>
</comment>
<evidence type="ECO:0000256" key="2">
    <source>
        <dbReference type="ARBA" id="ARBA00022729"/>
    </source>
</evidence>
<feature type="domain" description="GH16" evidence="3">
    <location>
        <begin position="103"/>
        <end position="422"/>
    </location>
</feature>
<evidence type="ECO:0000313" key="6">
    <source>
        <dbReference type="Proteomes" id="UP000233767"/>
    </source>
</evidence>
<gene>
    <name evidence="4" type="ORF">B0G92_1574</name>
    <name evidence="5" type="ORF">CLV50_2146</name>
</gene>
<dbReference type="InterPro" id="IPR013320">
    <property type="entry name" value="ConA-like_dom_sf"/>
</dbReference>
<dbReference type="InterPro" id="IPR028994">
    <property type="entry name" value="Integrin_alpha_N"/>
</dbReference>
<dbReference type="Proteomes" id="UP000233767">
    <property type="component" value="Unassembled WGS sequence"/>
</dbReference>
<reference evidence="4 6" key="1">
    <citation type="submission" date="2017-12" db="EMBL/GenBank/DDBJ databases">
        <title>Genomic Encyclopedia of Type Strains, Phase III (KMG-III): the genomes of soil and plant-associated and newly described type strains.</title>
        <authorList>
            <person name="Whitman W."/>
        </authorList>
    </citation>
    <scope>NUCLEOTIDE SEQUENCE [LARGE SCALE GENOMIC DNA]</scope>
    <source>
        <strain evidence="4 6">IP-10</strain>
    </source>
</reference>
<dbReference type="RefSeq" id="WP_101471682.1">
    <property type="nucleotide sequence ID" value="NZ_PJND01000007.1"/>
</dbReference>
<evidence type="ECO:0000313" key="5">
    <source>
        <dbReference type="EMBL" id="RLJ24266.1"/>
    </source>
</evidence>
<dbReference type="EMBL" id="PJND01000007">
    <property type="protein sequence ID" value="PKW29926.1"/>
    <property type="molecule type" value="Genomic_DNA"/>
</dbReference>
<dbReference type="InterPro" id="IPR000757">
    <property type="entry name" value="Beta-glucanase-like"/>
</dbReference>
<dbReference type="PANTHER" id="PTHR10963:SF55">
    <property type="entry name" value="GLYCOSIDE HYDROLASE FAMILY 16 PROTEIN"/>
    <property type="match status" value="1"/>
</dbReference>
<dbReference type="SUPFAM" id="SSF69318">
    <property type="entry name" value="Integrin alpha N-terminal domain"/>
    <property type="match status" value="1"/>
</dbReference>
<dbReference type="GO" id="GO:0004553">
    <property type="term" value="F:hydrolase activity, hydrolyzing O-glycosyl compounds"/>
    <property type="evidence" value="ECO:0007669"/>
    <property type="project" value="InterPro"/>
</dbReference>
<keyword evidence="2" id="KW-0732">Signal</keyword>
<evidence type="ECO:0000256" key="1">
    <source>
        <dbReference type="ARBA" id="ARBA00006865"/>
    </source>
</evidence>
<evidence type="ECO:0000259" key="3">
    <source>
        <dbReference type="PROSITE" id="PS51762"/>
    </source>
</evidence>
<dbReference type="Gene3D" id="2.60.120.200">
    <property type="match status" value="1"/>
</dbReference>
<dbReference type="AlphaFoldDB" id="A0A497U975"/>
<evidence type="ECO:0000313" key="7">
    <source>
        <dbReference type="Proteomes" id="UP000275027"/>
    </source>
</evidence>
<accession>A0A497U975</accession>
<dbReference type="Pfam" id="PF18962">
    <property type="entry name" value="Por_Secre_tail"/>
    <property type="match status" value="1"/>
</dbReference>
<evidence type="ECO:0000313" key="4">
    <source>
        <dbReference type="EMBL" id="PKW29926.1"/>
    </source>
</evidence>
<dbReference type="PROSITE" id="PS51762">
    <property type="entry name" value="GH16_2"/>
    <property type="match status" value="1"/>
</dbReference>
<dbReference type="NCBIfam" id="TIGR04183">
    <property type="entry name" value="Por_Secre_tail"/>
    <property type="match status" value="1"/>
</dbReference>
<dbReference type="GO" id="GO:0005975">
    <property type="term" value="P:carbohydrate metabolic process"/>
    <property type="evidence" value="ECO:0007669"/>
    <property type="project" value="InterPro"/>
</dbReference>
<protein>
    <submittedName>
        <fullName evidence="4 5">Secreted protein (Por secretion system target)</fullName>
    </submittedName>
</protein>
<proteinExistence type="inferred from homology"/>
<dbReference type="InterPro" id="IPR026444">
    <property type="entry name" value="Secre_tail"/>
</dbReference>
<dbReference type="SUPFAM" id="SSF49899">
    <property type="entry name" value="Concanavalin A-like lectins/glucanases"/>
    <property type="match status" value="1"/>
</dbReference>
<comment type="caution">
    <text evidence="5">The sequence shown here is derived from an EMBL/GenBank/DDBJ whole genome shotgun (WGS) entry which is preliminary data.</text>
</comment>
<dbReference type="PANTHER" id="PTHR10963">
    <property type="entry name" value="GLYCOSYL HYDROLASE-RELATED"/>
    <property type="match status" value="1"/>
</dbReference>
<dbReference type="EMBL" id="RCCB01000012">
    <property type="protein sequence ID" value="RLJ24266.1"/>
    <property type="molecule type" value="Genomic_DNA"/>
</dbReference>
<sequence length="986" mass="111503">MKVLSLFFFLGNSVSLYSQLNYTPPLMDSSDSNWELIFEDNFDYINISQLETSQKWSLYNGFDPYTPNGTLNNIQAFTGYAGHRYLQKKNIEFANGIMTLKFKREDINVYPPQSNSFSQAKTILHYYGYYPCSVGNGYPNPCTGNNEQERLLNFKQRLKENVKWHGLNFTEAQIDAITVDEVNNFPSATNSYLSPEGETPTSPKISNLKWMYTGPSKFISNQKFRFGYFEIKCRVKKPLPQYNYRGIGATFWLFSRSNQNGCPGTTYSEIDIFEFHNRKYSYPLSAQTNSDFFQSPEHRYKSNLYYGASNNQIIDNEEQFVMSSENEAYPVNNISGNDDFNIYGCYWSGNEIAFYKNNVLVRKATRHDIMQGNNKLDFLHDLKPMQILFDIGAFIYNEEPDANTMDYDYEIDYIKVYKPKFLHNDTSIVHQQDSSCDFYPYWQEKGFKELNNNPGELCNNSALNDKTIVCDINSDGYDDLVIVNSEYCQSAWSLKVIDVKTKNNLYSIPTGIIDGWVDEEDKIFFSDLNGDGIKELILLNLSTTGSSRPDLLVFNLVTNNFLSYLSPKEFGAGLMDFFDADDLISIGDTNSDGREDLIFFNKTNIGTAYKVIDIMTGNTLLEKSHGIYPNNNYYEGWVDPGDKVLVGDTNGDGQKEVILINTDYQGGGAISVIDLATGNTLFATNHSTTLNANNNFSGFMDVSDRIIIANVDQIGGDDLVLINTSGIGDAIRCIRLSDDVGGIKGSRIFPDIASTTFDGWLDTCDKISIKDVTGDQKLEMVLLNTSTNAIYAINVIDLFNNARSTFCASYSSANLGCNSNASGTFDGWLDPNDRSLIGKFKNDKSDLLLINMSYTGDALRALDLRNGSSYGVQPHDGRFMGWLDGIDENINCPEDIYQSRKKIFSTPQYNLTIYPNPVNNIVNIGSETLINKIKIYTMDGKTVYSKEFQVGQKHFELDIIELKSGIYFLNMQTIKGEILSKKIIKQ</sequence>